<evidence type="ECO:0000256" key="4">
    <source>
        <dbReference type="ARBA" id="ARBA00022989"/>
    </source>
</evidence>
<dbReference type="Pfam" id="PF02656">
    <property type="entry name" value="DUF202"/>
    <property type="match status" value="1"/>
</dbReference>
<feature type="transmembrane region" description="Helical" evidence="6">
    <location>
        <begin position="131"/>
        <end position="154"/>
    </location>
</feature>
<organism evidence="8 9">
    <name type="scientific">Scheffersomyces stipitis (strain ATCC 58785 / CBS 6054 / NBRC 10063 / NRRL Y-11545)</name>
    <name type="common">Yeast</name>
    <name type="synonym">Pichia stipitis</name>
    <dbReference type="NCBI Taxonomy" id="322104"/>
    <lineage>
        <taxon>Eukaryota</taxon>
        <taxon>Fungi</taxon>
        <taxon>Dikarya</taxon>
        <taxon>Ascomycota</taxon>
        <taxon>Saccharomycotina</taxon>
        <taxon>Pichiomycetes</taxon>
        <taxon>Debaryomycetaceae</taxon>
        <taxon>Scheffersomyces</taxon>
    </lineage>
</organism>
<protein>
    <recommendedName>
        <fullName evidence="7">DUF202 domain-containing protein</fullName>
    </recommendedName>
</protein>
<feature type="transmembrane region" description="Helical" evidence="6">
    <location>
        <begin position="88"/>
        <end position="110"/>
    </location>
</feature>
<proteinExistence type="predicted"/>
<dbReference type="HOGENOM" id="CLU_113391_0_0_1"/>
<gene>
    <name evidence="8" type="ORF">PICST_42758</name>
</gene>
<keyword evidence="5 6" id="KW-0472">Membrane</keyword>
<dbReference type="eggNOG" id="ENOG502SF8V">
    <property type="taxonomic scope" value="Eukaryota"/>
</dbReference>
<dbReference type="EMBL" id="CP000496">
    <property type="protein sequence ID" value="ABN65000.2"/>
    <property type="molecule type" value="Genomic_DNA"/>
</dbReference>
<evidence type="ECO:0000256" key="3">
    <source>
        <dbReference type="ARBA" id="ARBA00022692"/>
    </source>
</evidence>
<comment type="subcellular location">
    <subcellularLocation>
        <location evidence="1">Cell membrane</location>
        <topology evidence="1">Multi-pass membrane protein</topology>
    </subcellularLocation>
</comment>
<evidence type="ECO:0000256" key="2">
    <source>
        <dbReference type="ARBA" id="ARBA00022475"/>
    </source>
</evidence>
<evidence type="ECO:0000256" key="5">
    <source>
        <dbReference type="ARBA" id="ARBA00023136"/>
    </source>
</evidence>
<dbReference type="Proteomes" id="UP000002258">
    <property type="component" value="Chromosome 2"/>
</dbReference>
<dbReference type="OMA" id="TFIRFAT"/>
<dbReference type="GO" id="GO:0005886">
    <property type="term" value="C:plasma membrane"/>
    <property type="evidence" value="ECO:0007669"/>
    <property type="project" value="UniProtKB-SubCell"/>
</dbReference>
<evidence type="ECO:0000259" key="7">
    <source>
        <dbReference type="Pfam" id="PF02656"/>
    </source>
</evidence>
<evidence type="ECO:0000256" key="6">
    <source>
        <dbReference type="SAM" id="Phobius"/>
    </source>
</evidence>
<keyword evidence="3 6" id="KW-0812">Transmembrane</keyword>
<dbReference type="OrthoDB" id="199599at2759"/>
<dbReference type="InterPro" id="IPR052053">
    <property type="entry name" value="IM_YidH-like"/>
</dbReference>
<feature type="transmembrane region" description="Helical" evidence="6">
    <location>
        <begin position="38"/>
        <end position="56"/>
    </location>
</feature>
<feature type="domain" description="DUF202" evidence="7">
    <location>
        <begin position="26"/>
        <end position="112"/>
    </location>
</feature>
<evidence type="ECO:0000313" key="8">
    <source>
        <dbReference type="EMBL" id="ABN65000.2"/>
    </source>
</evidence>
<accession>A3LP88</accession>
<evidence type="ECO:0000313" key="9">
    <source>
        <dbReference type="Proteomes" id="UP000002258"/>
    </source>
</evidence>
<evidence type="ECO:0000256" key="1">
    <source>
        <dbReference type="ARBA" id="ARBA00004651"/>
    </source>
</evidence>
<dbReference type="AlphaFoldDB" id="A3LP88"/>
<sequence>SITESSSLLGRFPYSLVMKVSTSEPRDVLQSERTTLTFIRFATSLFFTALGIILNFKLNSSGVDSDDPGSGTPEHRHGHFNVSTYSTIVSYILLILALATLVISGINYFITIQRYANHKIQVYSFNNITTVICVTCIIITLMVISISLIVQGYLEES</sequence>
<keyword evidence="2" id="KW-1003">Cell membrane</keyword>
<dbReference type="InParanoid" id="A3LP88"/>
<keyword evidence="4 6" id="KW-1133">Transmembrane helix</keyword>
<keyword evidence="9" id="KW-1185">Reference proteome</keyword>
<dbReference type="PANTHER" id="PTHR34187">
    <property type="entry name" value="FGR18P"/>
    <property type="match status" value="1"/>
</dbReference>
<dbReference type="KEGG" id="pic:PICST_42758"/>
<name>A3LP88_PICST</name>
<reference evidence="8 9" key="1">
    <citation type="journal article" date="2007" name="Nat. Biotechnol.">
        <title>Genome sequence of the lignocellulose-bioconverting and xylose-fermenting yeast Pichia stipitis.</title>
        <authorList>
            <person name="Jeffries T.W."/>
            <person name="Grigoriev I.V."/>
            <person name="Grimwood J."/>
            <person name="Laplaza J.M."/>
            <person name="Aerts A."/>
            <person name="Salamov A."/>
            <person name="Schmutz J."/>
            <person name="Lindquist E."/>
            <person name="Dehal P."/>
            <person name="Shapiro H."/>
            <person name="Jin Y.S."/>
            <person name="Passoth V."/>
            <person name="Richardson P.M."/>
        </authorList>
    </citation>
    <scope>NUCLEOTIDE SEQUENCE [LARGE SCALE GENOMIC DNA]</scope>
    <source>
        <strain evidence="9">ATCC 58785 / CBS 6054 / NBRC 10063 / NRRL Y-11545</strain>
    </source>
</reference>
<dbReference type="PANTHER" id="PTHR34187:SF2">
    <property type="entry name" value="DUF202 DOMAIN-CONTAINING PROTEIN"/>
    <property type="match status" value="1"/>
</dbReference>
<dbReference type="RefSeq" id="XP_001383029.2">
    <property type="nucleotide sequence ID" value="XM_001382992.1"/>
</dbReference>
<feature type="non-terminal residue" evidence="8">
    <location>
        <position position="1"/>
    </location>
</feature>
<dbReference type="InterPro" id="IPR003807">
    <property type="entry name" value="DUF202"/>
</dbReference>
<dbReference type="GeneID" id="4836910"/>